<dbReference type="Gene3D" id="2.40.128.110">
    <property type="entry name" value="Lipid/polyisoprenoid-binding, YceI-like"/>
    <property type="match status" value="1"/>
</dbReference>
<dbReference type="Pfam" id="PF04264">
    <property type="entry name" value="YceI"/>
    <property type="match status" value="1"/>
</dbReference>
<comment type="caution">
    <text evidence="3">The sequence shown here is derived from an EMBL/GenBank/DDBJ whole genome shotgun (WGS) entry which is preliminary data.</text>
</comment>
<evidence type="ECO:0000313" key="4">
    <source>
        <dbReference type="Proteomes" id="UP001589788"/>
    </source>
</evidence>
<evidence type="ECO:0000256" key="1">
    <source>
        <dbReference type="ARBA" id="ARBA00008812"/>
    </source>
</evidence>
<dbReference type="PANTHER" id="PTHR34406:SF1">
    <property type="entry name" value="PROTEIN YCEI"/>
    <property type="match status" value="1"/>
</dbReference>
<sequence>MPTGTPPRPPAAADLPAGRWVVESTSEVGFVARELLVRRVQGRFRQFEGALEVRPGITGTTVAGQALASSVDTGDPARDQHLRQELLEAGRFPWLTLAGEVVAPGSVEGSWRLAAVLGIRDARRPLDLEVHVHGTQDEQARPRLAMTALGTIKRSAFGLRFSSALETGGVIVADEVELVLRVAARPAYFFDDVK</sequence>
<evidence type="ECO:0000313" key="3">
    <source>
        <dbReference type="EMBL" id="MFC0082339.1"/>
    </source>
</evidence>
<dbReference type="RefSeq" id="WP_377789889.1">
    <property type="nucleotide sequence ID" value="NZ_JBHLYQ010000091.1"/>
</dbReference>
<name>A0ABV6C3S3_9ACTN</name>
<evidence type="ECO:0000259" key="2">
    <source>
        <dbReference type="SMART" id="SM00867"/>
    </source>
</evidence>
<dbReference type="InterPro" id="IPR007372">
    <property type="entry name" value="Lipid/polyisoprenoid-bd_YceI"/>
</dbReference>
<keyword evidence="4" id="KW-1185">Reference proteome</keyword>
<dbReference type="Proteomes" id="UP001589788">
    <property type="component" value="Unassembled WGS sequence"/>
</dbReference>
<organism evidence="3 4">
    <name type="scientific">Aciditerrimonas ferrireducens</name>
    <dbReference type="NCBI Taxonomy" id="667306"/>
    <lineage>
        <taxon>Bacteria</taxon>
        <taxon>Bacillati</taxon>
        <taxon>Actinomycetota</taxon>
        <taxon>Acidimicrobiia</taxon>
        <taxon>Acidimicrobiales</taxon>
        <taxon>Acidimicrobiaceae</taxon>
        <taxon>Aciditerrimonas</taxon>
    </lineage>
</organism>
<dbReference type="SMART" id="SM00867">
    <property type="entry name" value="YceI"/>
    <property type="match status" value="1"/>
</dbReference>
<dbReference type="PANTHER" id="PTHR34406">
    <property type="entry name" value="PROTEIN YCEI"/>
    <property type="match status" value="1"/>
</dbReference>
<feature type="domain" description="Lipid/polyisoprenoid-binding YceI-like" evidence="2">
    <location>
        <begin position="19"/>
        <end position="185"/>
    </location>
</feature>
<accession>A0ABV6C3S3</accession>
<dbReference type="EMBL" id="JBHLYQ010000091">
    <property type="protein sequence ID" value="MFC0082339.1"/>
    <property type="molecule type" value="Genomic_DNA"/>
</dbReference>
<proteinExistence type="inferred from homology"/>
<comment type="similarity">
    <text evidence="1">Belongs to the UPF0312 family.</text>
</comment>
<dbReference type="InterPro" id="IPR036761">
    <property type="entry name" value="TTHA0802/YceI-like_sf"/>
</dbReference>
<gene>
    <name evidence="3" type="ORF">ACFFRE_09310</name>
</gene>
<reference evidence="3 4" key="1">
    <citation type="submission" date="2024-09" db="EMBL/GenBank/DDBJ databases">
        <authorList>
            <person name="Sun Q."/>
            <person name="Mori K."/>
        </authorList>
    </citation>
    <scope>NUCLEOTIDE SEQUENCE [LARGE SCALE GENOMIC DNA]</scope>
    <source>
        <strain evidence="3 4">JCM 15389</strain>
    </source>
</reference>
<dbReference type="SUPFAM" id="SSF101874">
    <property type="entry name" value="YceI-like"/>
    <property type="match status" value="1"/>
</dbReference>
<protein>
    <submittedName>
        <fullName evidence="3">YceI family protein</fullName>
    </submittedName>
</protein>